<evidence type="ECO:0000259" key="2">
    <source>
        <dbReference type="Pfam" id="PF12708"/>
    </source>
</evidence>
<reference evidence="3 4" key="1">
    <citation type="submission" date="2016-10" db="EMBL/GenBank/DDBJ databases">
        <authorList>
            <person name="de Groot N.N."/>
        </authorList>
    </citation>
    <scope>NUCLEOTIDE SEQUENCE [LARGE SCALE GENOMIC DNA]</scope>
    <source>
        <strain evidence="3 4">DSM 43019</strain>
    </source>
</reference>
<evidence type="ECO:0000256" key="1">
    <source>
        <dbReference type="SAM" id="SignalP"/>
    </source>
</evidence>
<keyword evidence="4" id="KW-1185">Reference proteome</keyword>
<dbReference type="SUPFAM" id="SSF51126">
    <property type="entry name" value="Pectin lyase-like"/>
    <property type="match status" value="1"/>
</dbReference>
<dbReference type="AlphaFoldDB" id="A0A1I2A8A5"/>
<accession>A0A1I2A8A5</accession>
<evidence type="ECO:0000313" key="4">
    <source>
        <dbReference type="Proteomes" id="UP000199645"/>
    </source>
</evidence>
<organism evidence="3 4">
    <name type="scientific">Actinoplanes philippinensis</name>
    <dbReference type="NCBI Taxonomy" id="35752"/>
    <lineage>
        <taxon>Bacteria</taxon>
        <taxon>Bacillati</taxon>
        <taxon>Actinomycetota</taxon>
        <taxon>Actinomycetes</taxon>
        <taxon>Micromonosporales</taxon>
        <taxon>Micromonosporaceae</taxon>
        <taxon>Actinoplanes</taxon>
    </lineage>
</organism>
<dbReference type="InterPro" id="IPR012334">
    <property type="entry name" value="Pectin_lyas_fold"/>
</dbReference>
<evidence type="ECO:0000313" key="3">
    <source>
        <dbReference type="EMBL" id="SFE39959.1"/>
    </source>
</evidence>
<dbReference type="OrthoDB" id="3960776at2"/>
<dbReference type="InterPro" id="IPR024535">
    <property type="entry name" value="RHGA/B-epi-like_pectate_lyase"/>
</dbReference>
<keyword evidence="1" id="KW-0732">Signal</keyword>
<dbReference type="InterPro" id="IPR006311">
    <property type="entry name" value="TAT_signal"/>
</dbReference>
<dbReference type="RefSeq" id="WP_093609530.1">
    <property type="nucleotide sequence ID" value="NZ_BOMT01000010.1"/>
</dbReference>
<dbReference type="InterPro" id="IPR011050">
    <property type="entry name" value="Pectin_lyase_fold/virulence"/>
</dbReference>
<dbReference type="Gene3D" id="2.160.20.10">
    <property type="entry name" value="Single-stranded right-handed beta-helix, Pectin lyase-like"/>
    <property type="match status" value="1"/>
</dbReference>
<dbReference type="STRING" id="35752.SAMN05421541_101560"/>
<protein>
    <submittedName>
        <fullName evidence="3">Pectate lyase superfamily protein</fullName>
    </submittedName>
</protein>
<proteinExistence type="predicted"/>
<sequence length="405" mass="41813">MPDRRAFIRASGVTAAGVAAATVASPTPVLAAAAPVEGHLGLSVKDFGALGDAVTDDTAAVQAALDASPPGGIVSLPVGEYRTSAPLVVPPGVTLQGTHGNHIDEGDSTWVQTRSRIKPLASFQGEACIRIVDKDTGGYPADSAEQRLFHLTLNGSDLPVPGTVDGIQFYGKIHGVVVRDVAIYRFPNHAITTTYHTPSTGGPQALYSSRFERIAAKGCRGITYSFNNTTDSLFTDLESIEGGSHGFFISGCGNSCFTNCRSEWSRYHGYDLRGGFGIVELLGCSTDRNGFNGVNIDANSSAEGVIVLNGLRLNRDGRNSGSGGGGYAGLRVTGAKTAVLISAAAVETGIDDDGTRAVSPQYGVSVDNAACVALESGILRGASAGLRDGGGNTQFKIGTTVITRT</sequence>
<feature type="domain" description="Rhamnogalacturonase A/B/Epimerase-like pectate lyase" evidence="2">
    <location>
        <begin position="43"/>
        <end position="100"/>
    </location>
</feature>
<dbReference type="GO" id="GO:0016829">
    <property type="term" value="F:lyase activity"/>
    <property type="evidence" value="ECO:0007669"/>
    <property type="project" value="UniProtKB-KW"/>
</dbReference>
<keyword evidence="3" id="KW-0456">Lyase</keyword>
<dbReference type="Pfam" id="PF12708">
    <property type="entry name" value="Pect-lyase_RHGA_epim"/>
    <property type="match status" value="1"/>
</dbReference>
<feature type="signal peptide" evidence="1">
    <location>
        <begin position="1"/>
        <end position="31"/>
    </location>
</feature>
<dbReference type="EMBL" id="FONV01000001">
    <property type="protein sequence ID" value="SFE39959.1"/>
    <property type="molecule type" value="Genomic_DNA"/>
</dbReference>
<dbReference type="PROSITE" id="PS51318">
    <property type="entry name" value="TAT"/>
    <property type="match status" value="1"/>
</dbReference>
<gene>
    <name evidence="3" type="ORF">SAMN05421541_101560</name>
</gene>
<dbReference type="Proteomes" id="UP000199645">
    <property type="component" value="Unassembled WGS sequence"/>
</dbReference>
<name>A0A1I2A8A5_9ACTN</name>
<feature type="chain" id="PRO_5011669933" evidence="1">
    <location>
        <begin position="32"/>
        <end position="405"/>
    </location>
</feature>